<sequence>MNNWSHNTTLGFDIWTREQSLFPEDLHDDDDDDDGMPLQVPSVRVAKTRNSCFASFASFAERDFVADESSESEDDDSNNSHPKNNNNRDRTPQMPLRTKSFKKPRRRSANERLAAANNATKWTTTDGSAPPRKPLRNSTFHEPQVVLTSAYSQKMKSASKKNTVGRRLSTTSSKLTPIPARDPSLLKSPKSILIIDLPFDCTTRATPTRHL</sequence>
<feature type="compositionally biased region" description="Acidic residues" evidence="1">
    <location>
        <begin position="66"/>
        <end position="77"/>
    </location>
</feature>
<evidence type="ECO:0000313" key="2">
    <source>
        <dbReference type="EMBL" id="CAB9514126.1"/>
    </source>
</evidence>
<dbReference type="EMBL" id="CAICTM010000632">
    <property type="protein sequence ID" value="CAB9514126.1"/>
    <property type="molecule type" value="Genomic_DNA"/>
</dbReference>
<dbReference type="AlphaFoldDB" id="A0A9N8E7Q5"/>
<evidence type="ECO:0000256" key="1">
    <source>
        <dbReference type="SAM" id="MobiDB-lite"/>
    </source>
</evidence>
<name>A0A9N8E7Q5_9STRA</name>
<feature type="region of interest" description="Disordered" evidence="1">
    <location>
        <begin position="65"/>
        <end position="183"/>
    </location>
</feature>
<comment type="caution">
    <text evidence="2">The sequence shown here is derived from an EMBL/GenBank/DDBJ whole genome shotgun (WGS) entry which is preliminary data.</text>
</comment>
<keyword evidence="3" id="KW-1185">Reference proteome</keyword>
<protein>
    <submittedName>
        <fullName evidence="2">Uncharacterized protein</fullName>
    </submittedName>
</protein>
<dbReference type="Proteomes" id="UP001153069">
    <property type="component" value="Unassembled WGS sequence"/>
</dbReference>
<feature type="compositionally biased region" description="Polar residues" evidence="1">
    <location>
        <begin position="136"/>
        <end position="175"/>
    </location>
</feature>
<feature type="compositionally biased region" description="Low complexity" evidence="1">
    <location>
        <begin position="114"/>
        <end position="125"/>
    </location>
</feature>
<evidence type="ECO:0000313" key="3">
    <source>
        <dbReference type="Proteomes" id="UP001153069"/>
    </source>
</evidence>
<reference evidence="2" key="1">
    <citation type="submission" date="2020-06" db="EMBL/GenBank/DDBJ databases">
        <authorList>
            <consortium name="Plant Systems Biology data submission"/>
        </authorList>
    </citation>
    <scope>NUCLEOTIDE SEQUENCE</scope>
    <source>
        <strain evidence="2">D6</strain>
    </source>
</reference>
<gene>
    <name evidence="2" type="ORF">SEMRO_633_G178890.1</name>
</gene>
<proteinExistence type="predicted"/>
<organism evidence="2 3">
    <name type="scientific">Seminavis robusta</name>
    <dbReference type="NCBI Taxonomy" id="568900"/>
    <lineage>
        <taxon>Eukaryota</taxon>
        <taxon>Sar</taxon>
        <taxon>Stramenopiles</taxon>
        <taxon>Ochrophyta</taxon>
        <taxon>Bacillariophyta</taxon>
        <taxon>Bacillariophyceae</taxon>
        <taxon>Bacillariophycidae</taxon>
        <taxon>Naviculales</taxon>
        <taxon>Naviculaceae</taxon>
        <taxon>Seminavis</taxon>
    </lineage>
</organism>
<accession>A0A9N8E7Q5</accession>